<name>A0ABX9P2A1_9GAMM</name>
<accession>A0ABX9P2A1</accession>
<dbReference type="RefSeq" id="WP_112166074.1">
    <property type="nucleotide sequence ID" value="NZ_JYDE01000014.1"/>
</dbReference>
<gene>
    <name evidence="1" type="ORF">D5396_12585</name>
</gene>
<dbReference type="Proteomes" id="UP000284119">
    <property type="component" value="Unassembled WGS sequence"/>
</dbReference>
<keyword evidence="2" id="KW-1185">Reference proteome</keyword>
<protein>
    <submittedName>
        <fullName evidence="1">Uncharacterized protein</fullName>
    </submittedName>
</protein>
<reference evidence="1 2" key="1">
    <citation type="submission" date="2018-09" db="EMBL/GenBank/DDBJ databases">
        <authorList>
            <person name="Le Fleche-Mateos A."/>
        </authorList>
    </citation>
    <scope>NUCLEOTIDE SEQUENCE [LARGE SCALE GENOMIC DNA]</scope>
    <source>
        <strain evidence="1 2">DSM 30078</strain>
    </source>
</reference>
<organism evidence="1 2">
    <name type="scientific">Rahnella inusitata</name>
    <dbReference type="NCBI Taxonomy" id="58169"/>
    <lineage>
        <taxon>Bacteria</taxon>
        <taxon>Pseudomonadati</taxon>
        <taxon>Pseudomonadota</taxon>
        <taxon>Gammaproteobacteria</taxon>
        <taxon>Enterobacterales</taxon>
        <taxon>Yersiniaceae</taxon>
        <taxon>Rahnella</taxon>
    </lineage>
</organism>
<sequence length="64" mass="7037">MKTDKTSAEIDQAVSQYSSSMGIAVQDSLATKLKHSPEMKVAITEVVEETIKRALQPGGILYRR</sequence>
<evidence type="ECO:0000313" key="2">
    <source>
        <dbReference type="Proteomes" id="UP000284119"/>
    </source>
</evidence>
<comment type="caution">
    <text evidence="1">The sequence shown here is derived from an EMBL/GenBank/DDBJ whole genome shotgun (WGS) entry which is preliminary data.</text>
</comment>
<proteinExistence type="predicted"/>
<dbReference type="EMBL" id="RAHG01000005">
    <property type="protein sequence ID" value="RJT12810.1"/>
    <property type="molecule type" value="Genomic_DNA"/>
</dbReference>
<evidence type="ECO:0000313" key="1">
    <source>
        <dbReference type="EMBL" id="RJT12810.1"/>
    </source>
</evidence>